<evidence type="ECO:0000313" key="3">
    <source>
        <dbReference type="Proteomes" id="UP000011777"/>
    </source>
</evidence>
<feature type="compositionally biased region" description="Acidic residues" evidence="1">
    <location>
        <begin position="25"/>
        <end position="40"/>
    </location>
</feature>
<dbReference type="OrthoDB" id="2507795at2759"/>
<protein>
    <submittedName>
        <fullName evidence="2">Uncharacterized protein</fullName>
    </submittedName>
</protein>
<proteinExistence type="predicted"/>
<reference evidence="2 3" key="1">
    <citation type="submission" date="2013-02" db="EMBL/GenBank/DDBJ databases">
        <title>Genome sequence of Candida maltosa Xu316, a potential industrial strain for xylitol and ethanol production.</title>
        <authorList>
            <person name="Yu J."/>
            <person name="Wang Q."/>
            <person name="Geng X."/>
            <person name="Bao W."/>
            <person name="He P."/>
            <person name="Cai J."/>
        </authorList>
    </citation>
    <scope>NUCLEOTIDE SEQUENCE [LARGE SCALE GENOMIC DNA]</scope>
    <source>
        <strain evidence="3">Xu316</strain>
    </source>
</reference>
<keyword evidence="3" id="KW-1185">Reference proteome</keyword>
<sequence>MSESTITTEIQQQQVEQRDTVEIQAEGDDFLEYEEEDDEEFGKYSGEVGNDEYRESIDEEEENDEGDESNQVDTYDEGDVSQVVELSDDEDEEEEDGNDEINTKSQEHEEVETNDAEEQVRKDEENNKVDYEDAKEVNADEIEVNDVNIEGNEAVPVESNNQQIDATQEDEVEIIINEKNNVETGDFEDEEMTSPSQLQKLDEFYEDDEEMTSPSQLPIIPAEPSTGETKEIAINEDLDDIITLTEDPEFGITNSTTSAPPIFINYSNQKFLLFPNDHQQNIETNDEQSSPIFEETNYSLTIEELFTELRSNETLNEIEPFLIIEEIILSITEFENLKITEDNLYSKDLTIEDFLNLFNKLKASTQDSSKIPHSLNFNISTQSRFITTFNKLVEESQSVGFDNLDIDNGVDENNKGDDDDDDDEPSVKKRRLS</sequence>
<dbReference type="OMA" id="ATHCTES"/>
<feature type="compositionally biased region" description="Acidic residues" evidence="1">
    <location>
        <begin position="57"/>
        <end position="79"/>
    </location>
</feature>
<dbReference type="EMBL" id="AOGT01000113">
    <property type="protein sequence ID" value="EMG50800.1"/>
    <property type="molecule type" value="Genomic_DNA"/>
</dbReference>
<feature type="region of interest" description="Disordered" evidence="1">
    <location>
        <begin position="1"/>
        <end position="139"/>
    </location>
</feature>
<accession>M3K6B7</accession>
<dbReference type="InterPro" id="IPR018822">
    <property type="entry name" value="UPF0646"/>
</dbReference>
<comment type="caution">
    <text evidence="2">The sequence shown here is derived from an EMBL/GenBank/DDBJ whole genome shotgun (WGS) entry which is preliminary data.</text>
</comment>
<feature type="compositionally biased region" description="Acidic residues" evidence="1">
    <location>
        <begin position="86"/>
        <end position="99"/>
    </location>
</feature>
<dbReference type="STRING" id="1245528.M3K6B7"/>
<feature type="compositionally biased region" description="Basic and acidic residues" evidence="1">
    <location>
        <begin position="118"/>
        <end position="138"/>
    </location>
</feature>
<name>M3K6B7_CANMX</name>
<dbReference type="HOGENOM" id="CLU_633125_0_0_1"/>
<evidence type="ECO:0000313" key="2">
    <source>
        <dbReference type="EMBL" id="EMG50800.1"/>
    </source>
</evidence>
<dbReference type="Pfam" id="PF10336">
    <property type="entry name" value="DUF2420"/>
    <property type="match status" value="1"/>
</dbReference>
<gene>
    <name evidence="2" type="ORF">G210_0744</name>
</gene>
<feature type="compositionally biased region" description="Low complexity" evidence="1">
    <location>
        <begin position="1"/>
        <end position="15"/>
    </location>
</feature>
<evidence type="ECO:0000256" key="1">
    <source>
        <dbReference type="SAM" id="MobiDB-lite"/>
    </source>
</evidence>
<feature type="region of interest" description="Disordered" evidence="1">
    <location>
        <begin position="403"/>
        <end position="433"/>
    </location>
</feature>
<dbReference type="Proteomes" id="UP000011777">
    <property type="component" value="Unassembled WGS sequence"/>
</dbReference>
<dbReference type="AlphaFoldDB" id="M3K6B7"/>
<organism evidence="2 3">
    <name type="scientific">Candida maltosa (strain Xu316)</name>
    <name type="common">Yeast</name>
    <dbReference type="NCBI Taxonomy" id="1245528"/>
    <lineage>
        <taxon>Eukaryota</taxon>
        <taxon>Fungi</taxon>
        <taxon>Dikarya</taxon>
        <taxon>Ascomycota</taxon>
        <taxon>Saccharomycotina</taxon>
        <taxon>Pichiomycetes</taxon>
        <taxon>Debaryomycetaceae</taxon>
        <taxon>Candida/Lodderomyces clade</taxon>
        <taxon>Candida</taxon>
    </lineage>
</organism>
<dbReference type="eggNOG" id="ENOG502SBW0">
    <property type="taxonomic scope" value="Eukaryota"/>
</dbReference>